<dbReference type="SUPFAM" id="SSF103473">
    <property type="entry name" value="MFS general substrate transporter"/>
    <property type="match status" value="1"/>
</dbReference>
<dbReference type="Pfam" id="PF07690">
    <property type="entry name" value="MFS_1"/>
    <property type="match status" value="1"/>
</dbReference>
<proteinExistence type="predicted"/>
<reference evidence="8 9" key="1">
    <citation type="submission" date="2024-02" db="EMBL/GenBank/DDBJ databases">
        <title>De novo assembly and annotation of 12 fungi associated with fruit tree decline syndrome in Ontario, Canada.</title>
        <authorList>
            <person name="Sulman M."/>
            <person name="Ellouze W."/>
            <person name="Ilyukhin E."/>
        </authorList>
    </citation>
    <scope>NUCLEOTIDE SEQUENCE [LARGE SCALE GENOMIC DNA]</scope>
    <source>
        <strain evidence="8 9">M97-236</strain>
    </source>
</reference>
<dbReference type="Gene3D" id="1.20.1250.20">
    <property type="entry name" value="MFS general substrate transporter like domains"/>
    <property type="match status" value="2"/>
</dbReference>
<organism evidence="8 9">
    <name type="scientific">Nothophoma quercina</name>
    <dbReference type="NCBI Taxonomy" id="749835"/>
    <lineage>
        <taxon>Eukaryota</taxon>
        <taxon>Fungi</taxon>
        <taxon>Dikarya</taxon>
        <taxon>Ascomycota</taxon>
        <taxon>Pezizomycotina</taxon>
        <taxon>Dothideomycetes</taxon>
        <taxon>Pleosporomycetidae</taxon>
        <taxon>Pleosporales</taxon>
        <taxon>Pleosporineae</taxon>
        <taxon>Didymellaceae</taxon>
        <taxon>Nothophoma</taxon>
    </lineage>
</organism>
<accession>A0ABR3QSE4</accession>
<dbReference type="PANTHER" id="PTHR43791">
    <property type="entry name" value="PERMEASE-RELATED"/>
    <property type="match status" value="1"/>
</dbReference>
<dbReference type="InterPro" id="IPR011701">
    <property type="entry name" value="MFS"/>
</dbReference>
<feature type="transmembrane region" description="Helical" evidence="6">
    <location>
        <begin position="322"/>
        <end position="344"/>
    </location>
</feature>
<dbReference type="Proteomes" id="UP001521222">
    <property type="component" value="Unassembled WGS sequence"/>
</dbReference>
<comment type="subcellular location">
    <subcellularLocation>
        <location evidence="1">Membrane</location>
        <topology evidence="1">Multi-pass membrane protein</topology>
    </subcellularLocation>
</comment>
<feature type="domain" description="Major facilitator superfamily (MFS) profile" evidence="7">
    <location>
        <begin position="56"/>
        <end position="466"/>
    </location>
</feature>
<dbReference type="InterPro" id="IPR020846">
    <property type="entry name" value="MFS_dom"/>
</dbReference>
<feature type="transmembrane region" description="Helical" evidence="6">
    <location>
        <begin position="443"/>
        <end position="464"/>
    </location>
</feature>
<feature type="transmembrane region" description="Helical" evidence="6">
    <location>
        <begin position="148"/>
        <end position="171"/>
    </location>
</feature>
<evidence type="ECO:0000256" key="2">
    <source>
        <dbReference type="ARBA" id="ARBA00022448"/>
    </source>
</evidence>
<keyword evidence="3 6" id="KW-0812">Transmembrane</keyword>
<feature type="transmembrane region" description="Helical" evidence="6">
    <location>
        <begin position="215"/>
        <end position="237"/>
    </location>
</feature>
<protein>
    <recommendedName>
        <fullName evidence="7">Major facilitator superfamily (MFS) profile domain-containing protein</fullName>
    </recommendedName>
</protein>
<keyword evidence="2" id="KW-0813">Transport</keyword>
<evidence type="ECO:0000313" key="8">
    <source>
        <dbReference type="EMBL" id="KAL1594732.1"/>
    </source>
</evidence>
<feature type="transmembrane region" description="Helical" evidence="6">
    <location>
        <begin position="123"/>
        <end position="141"/>
    </location>
</feature>
<evidence type="ECO:0000313" key="9">
    <source>
        <dbReference type="Proteomes" id="UP001521222"/>
    </source>
</evidence>
<evidence type="ECO:0000256" key="6">
    <source>
        <dbReference type="SAM" id="Phobius"/>
    </source>
</evidence>
<evidence type="ECO:0000256" key="4">
    <source>
        <dbReference type="ARBA" id="ARBA00022989"/>
    </source>
</evidence>
<feature type="transmembrane region" description="Helical" evidence="6">
    <location>
        <begin position="351"/>
        <end position="370"/>
    </location>
</feature>
<evidence type="ECO:0000256" key="5">
    <source>
        <dbReference type="ARBA" id="ARBA00023136"/>
    </source>
</evidence>
<keyword evidence="4 6" id="KW-1133">Transmembrane helix</keyword>
<keyword evidence="5 6" id="KW-0472">Membrane</keyword>
<keyword evidence="9" id="KW-1185">Reference proteome</keyword>
<sequence length="502" mass="55504">MATGGDYADEKSGNNAIAEMQGRVGRSFEEGTVMAATGESLVVDEQKLVRKLDLHLIPIVMLTYLLSFLDRVNIGNARLYGLEKDLGLVGNQFQIAVSILFVTYITFEVPSNLVLKKFTPSRWIAFITVSWGIVATLTGLVQSYDGLIACRIILGALEAGLFPGMNLYLTFFFTKHELALRVGYLFVSAAIAGALGGLLAFGIGHMDGIQGMSGWRWIMIIEGIPTIMLGIAIFFLMPNDPESAYFLSEDEKKLMVVRHGRAYGNTTSAQQFSKQDMWKAFKDWKVWMFCASQFGADTMLYGFSTFLPTIIRGLGTWTAEEVQLLTIPCYFLGAAMYMTVAYLSDKTQKRGMFCVIFGTVSLVGYAILISPTPAGVHYFGCFLIAAGLYILVGLPLAWLPNNSPRYGKRATANGLQLTIGNASGIMAPFIYTTHEGPRYIRGHAVTLAMVSMATCIYIFMWTYFSRVNKQRAEGKIDKKHEGLGEDELAELGDDSPRFRYVV</sequence>
<dbReference type="PANTHER" id="PTHR43791:SF91">
    <property type="entry name" value="MAJOR FACILITATOR SUPERFAMILY (MFS) PROFILE DOMAIN-CONTAINING PROTEIN-RELATED"/>
    <property type="match status" value="1"/>
</dbReference>
<dbReference type="InterPro" id="IPR036259">
    <property type="entry name" value="MFS_trans_sf"/>
</dbReference>
<feature type="transmembrane region" description="Helical" evidence="6">
    <location>
        <begin position="183"/>
        <end position="203"/>
    </location>
</feature>
<dbReference type="EMBL" id="JAKIXB020000035">
    <property type="protein sequence ID" value="KAL1594732.1"/>
    <property type="molecule type" value="Genomic_DNA"/>
</dbReference>
<feature type="transmembrane region" description="Helical" evidence="6">
    <location>
        <begin position="376"/>
        <end position="399"/>
    </location>
</feature>
<feature type="transmembrane region" description="Helical" evidence="6">
    <location>
        <begin position="86"/>
        <end position="107"/>
    </location>
</feature>
<comment type="caution">
    <text evidence="8">The sequence shown here is derived from an EMBL/GenBank/DDBJ whole genome shotgun (WGS) entry which is preliminary data.</text>
</comment>
<dbReference type="CDD" id="cd17327">
    <property type="entry name" value="MFS_FEN2_like"/>
    <property type="match status" value="1"/>
</dbReference>
<feature type="transmembrane region" description="Helical" evidence="6">
    <location>
        <begin position="411"/>
        <end position="431"/>
    </location>
</feature>
<evidence type="ECO:0000256" key="1">
    <source>
        <dbReference type="ARBA" id="ARBA00004141"/>
    </source>
</evidence>
<evidence type="ECO:0000256" key="3">
    <source>
        <dbReference type="ARBA" id="ARBA00022692"/>
    </source>
</evidence>
<name>A0ABR3QSE4_9PLEO</name>
<gene>
    <name evidence="8" type="ORF">SLS59_008783</name>
</gene>
<evidence type="ECO:0000259" key="7">
    <source>
        <dbReference type="PROSITE" id="PS50850"/>
    </source>
</evidence>
<dbReference type="PROSITE" id="PS50850">
    <property type="entry name" value="MFS"/>
    <property type="match status" value="1"/>
</dbReference>